<keyword evidence="1" id="KW-0812">Transmembrane</keyword>
<dbReference type="Proteomes" id="UP001472677">
    <property type="component" value="Unassembled WGS sequence"/>
</dbReference>
<sequence length="164" mass="17467">MDSVVSIRVGQSQGNHVTLCEEAPFDTGSLATMRVLEPPSEGWMEDEAVGIVGCALSCQSMGDVMTNIDELLTPRDGLSVEITRVNKGWAGRCWIYETLVGFNSRRVGTWLLGTISVALLFCMCICTVWDGGVGPVVGRIGGDRSQSTCASMCGGRFQHGVASS</sequence>
<dbReference type="EMBL" id="JBBPBM010001108">
    <property type="protein sequence ID" value="KAK8487196.1"/>
    <property type="molecule type" value="Genomic_DNA"/>
</dbReference>
<gene>
    <name evidence="2" type="ORF">V6N12_007902</name>
</gene>
<evidence type="ECO:0000313" key="2">
    <source>
        <dbReference type="EMBL" id="KAK8487196.1"/>
    </source>
</evidence>
<keyword evidence="1" id="KW-1133">Transmembrane helix</keyword>
<accession>A0ABR2A376</accession>
<organism evidence="2 3">
    <name type="scientific">Hibiscus sabdariffa</name>
    <name type="common">roselle</name>
    <dbReference type="NCBI Taxonomy" id="183260"/>
    <lineage>
        <taxon>Eukaryota</taxon>
        <taxon>Viridiplantae</taxon>
        <taxon>Streptophyta</taxon>
        <taxon>Embryophyta</taxon>
        <taxon>Tracheophyta</taxon>
        <taxon>Spermatophyta</taxon>
        <taxon>Magnoliopsida</taxon>
        <taxon>eudicotyledons</taxon>
        <taxon>Gunneridae</taxon>
        <taxon>Pentapetalae</taxon>
        <taxon>rosids</taxon>
        <taxon>malvids</taxon>
        <taxon>Malvales</taxon>
        <taxon>Malvaceae</taxon>
        <taxon>Malvoideae</taxon>
        <taxon>Hibiscus</taxon>
    </lineage>
</organism>
<evidence type="ECO:0000256" key="1">
    <source>
        <dbReference type="SAM" id="Phobius"/>
    </source>
</evidence>
<reference evidence="2 3" key="1">
    <citation type="journal article" date="2024" name="G3 (Bethesda)">
        <title>Genome assembly of Hibiscus sabdariffa L. provides insights into metabolisms of medicinal natural products.</title>
        <authorList>
            <person name="Kim T."/>
        </authorList>
    </citation>
    <scope>NUCLEOTIDE SEQUENCE [LARGE SCALE GENOMIC DNA]</scope>
    <source>
        <strain evidence="2">TK-2024</strain>
        <tissue evidence="2">Old leaves</tissue>
    </source>
</reference>
<evidence type="ECO:0000313" key="3">
    <source>
        <dbReference type="Proteomes" id="UP001472677"/>
    </source>
</evidence>
<proteinExistence type="predicted"/>
<keyword evidence="1" id="KW-0472">Membrane</keyword>
<feature type="transmembrane region" description="Helical" evidence="1">
    <location>
        <begin position="107"/>
        <end position="129"/>
    </location>
</feature>
<keyword evidence="3" id="KW-1185">Reference proteome</keyword>
<protein>
    <submittedName>
        <fullName evidence="2">Uncharacterized protein</fullName>
    </submittedName>
</protein>
<comment type="caution">
    <text evidence="2">The sequence shown here is derived from an EMBL/GenBank/DDBJ whole genome shotgun (WGS) entry which is preliminary data.</text>
</comment>
<name>A0ABR2A376_9ROSI</name>